<feature type="repeat" description="PPR" evidence="2">
    <location>
        <begin position="305"/>
        <end position="339"/>
    </location>
</feature>
<dbReference type="FunCoup" id="A0A068UWW2">
    <property type="interactions" value="653"/>
</dbReference>
<evidence type="ECO:0000313" key="4">
    <source>
        <dbReference type="Proteomes" id="UP000295252"/>
    </source>
</evidence>
<dbReference type="PANTHER" id="PTHR47003">
    <property type="entry name" value="OS01G0970900 PROTEIN"/>
    <property type="match status" value="1"/>
</dbReference>
<reference evidence="4" key="1">
    <citation type="journal article" date="2014" name="Science">
        <title>The coffee genome provides insight into the convergent evolution of caffeine biosynthesis.</title>
        <authorList>
            <person name="Denoeud F."/>
            <person name="Carretero-Paulet L."/>
            <person name="Dereeper A."/>
            <person name="Droc G."/>
            <person name="Guyot R."/>
            <person name="Pietrella M."/>
            <person name="Zheng C."/>
            <person name="Alberti A."/>
            <person name="Anthony F."/>
            <person name="Aprea G."/>
            <person name="Aury J.M."/>
            <person name="Bento P."/>
            <person name="Bernard M."/>
            <person name="Bocs S."/>
            <person name="Campa C."/>
            <person name="Cenci A."/>
            <person name="Combes M.C."/>
            <person name="Crouzillat D."/>
            <person name="Da Silva C."/>
            <person name="Daddiego L."/>
            <person name="De Bellis F."/>
            <person name="Dussert S."/>
            <person name="Garsmeur O."/>
            <person name="Gayraud T."/>
            <person name="Guignon V."/>
            <person name="Jahn K."/>
            <person name="Jamilloux V."/>
            <person name="Joet T."/>
            <person name="Labadie K."/>
            <person name="Lan T."/>
            <person name="Leclercq J."/>
            <person name="Lepelley M."/>
            <person name="Leroy T."/>
            <person name="Li L.T."/>
            <person name="Librado P."/>
            <person name="Lopez L."/>
            <person name="Munoz A."/>
            <person name="Noel B."/>
            <person name="Pallavicini A."/>
            <person name="Perrotta G."/>
            <person name="Poncet V."/>
            <person name="Pot D."/>
            <person name="Priyono X."/>
            <person name="Rigoreau M."/>
            <person name="Rouard M."/>
            <person name="Rozas J."/>
            <person name="Tranchant-Dubreuil C."/>
            <person name="VanBuren R."/>
            <person name="Zhang Q."/>
            <person name="Andrade A.C."/>
            <person name="Argout X."/>
            <person name="Bertrand B."/>
            <person name="de Kochko A."/>
            <person name="Graziosi G."/>
            <person name="Henry R.J."/>
            <person name="Jayarama X."/>
            <person name="Ming R."/>
            <person name="Nagai C."/>
            <person name="Rounsley S."/>
            <person name="Sankoff D."/>
            <person name="Giuliano G."/>
            <person name="Albert V.A."/>
            <person name="Wincker P."/>
            <person name="Lashermes P."/>
        </authorList>
    </citation>
    <scope>NUCLEOTIDE SEQUENCE [LARGE SCALE GENOMIC DNA]</scope>
    <source>
        <strain evidence="4">cv. DH200-94</strain>
    </source>
</reference>
<evidence type="ECO:0000256" key="2">
    <source>
        <dbReference type="PROSITE-ProRule" id="PRU00708"/>
    </source>
</evidence>
<name>A0A068UWW2_COFCA</name>
<feature type="repeat" description="PPR" evidence="2">
    <location>
        <begin position="131"/>
        <end position="165"/>
    </location>
</feature>
<dbReference type="InterPro" id="IPR044578">
    <property type="entry name" value="BIR6-like"/>
</dbReference>
<organism evidence="3 4">
    <name type="scientific">Coffea canephora</name>
    <name type="common">Robusta coffee</name>
    <dbReference type="NCBI Taxonomy" id="49390"/>
    <lineage>
        <taxon>Eukaryota</taxon>
        <taxon>Viridiplantae</taxon>
        <taxon>Streptophyta</taxon>
        <taxon>Embryophyta</taxon>
        <taxon>Tracheophyta</taxon>
        <taxon>Spermatophyta</taxon>
        <taxon>Magnoliopsida</taxon>
        <taxon>eudicotyledons</taxon>
        <taxon>Gunneridae</taxon>
        <taxon>Pentapetalae</taxon>
        <taxon>asterids</taxon>
        <taxon>lamiids</taxon>
        <taxon>Gentianales</taxon>
        <taxon>Rubiaceae</taxon>
        <taxon>Ixoroideae</taxon>
        <taxon>Gardenieae complex</taxon>
        <taxon>Bertiereae - Coffeeae clade</taxon>
        <taxon>Coffeeae</taxon>
        <taxon>Coffea</taxon>
    </lineage>
</organism>
<dbReference type="InParanoid" id="A0A068UWW2"/>
<protein>
    <recommendedName>
        <fullName evidence="5">Pentacotripeptide-repeat region of PRORP domain-containing protein</fullName>
    </recommendedName>
</protein>
<evidence type="ECO:0000313" key="3">
    <source>
        <dbReference type="EMBL" id="CDP12719.1"/>
    </source>
</evidence>
<feature type="repeat" description="PPR" evidence="2">
    <location>
        <begin position="270"/>
        <end position="304"/>
    </location>
</feature>
<feature type="repeat" description="PPR" evidence="2">
    <location>
        <begin position="412"/>
        <end position="446"/>
    </location>
</feature>
<dbReference type="NCBIfam" id="TIGR00756">
    <property type="entry name" value="PPR"/>
    <property type="match status" value="3"/>
</dbReference>
<gene>
    <name evidence="3" type="ORF">GSCOC_T00037335001</name>
</gene>
<dbReference type="STRING" id="49390.A0A068UWW2"/>
<dbReference type="PhylomeDB" id="A0A068UWW2"/>
<proteinExistence type="predicted"/>
<dbReference type="Pfam" id="PF13041">
    <property type="entry name" value="PPR_2"/>
    <property type="match status" value="1"/>
</dbReference>
<keyword evidence="4" id="KW-1185">Reference proteome</keyword>
<dbReference type="OMA" id="FWDLIQE"/>
<dbReference type="Pfam" id="PF01535">
    <property type="entry name" value="PPR"/>
    <property type="match status" value="3"/>
</dbReference>
<dbReference type="OrthoDB" id="185373at2759"/>
<dbReference type="Gramene" id="CDP12719">
    <property type="protein sequence ID" value="CDP12719"/>
    <property type="gene ID" value="GSCOC_T00037335001"/>
</dbReference>
<dbReference type="Proteomes" id="UP000295252">
    <property type="component" value="Chromosome VI"/>
</dbReference>
<dbReference type="InterPro" id="IPR011990">
    <property type="entry name" value="TPR-like_helical_dom_sf"/>
</dbReference>
<dbReference type="EMBL" id="HG739154">
    <property type="protein sequence ID" value="CDP12719.1"/>
    <property type="molecule type" value="Genomic_DNA"/>
</dbReference>
<dbReference type="Gene3D" id="1.25.40.10">
    <property type="entry name" value="Tetratricopeptide repeat domain"/>
    <property type="match status" value="3"/>
</dbReference>
<dbReference type="GO" id="GO:0008380">
    <property type="term" value="P:RNA splicing"/>
    <property type="evidence" value="ECO:0007669"/>
    <property type="project" value="InterPro"/>
</dbReference>
<dbReference type="AlphaFoldDB" id="A0A068UWW2"/>
<dbReference type="InterPro" id="IPR002885">
    <property type="entry name" value="PPR_rpt"/>
</dbReference>
<accession>A0A068UWW2</accession>
<dbReference type="PROSITE" id="PS51375">
    <property type="entry name" value="PPR"/>
    <property type="match status" value="5"/>
</dbReference>
<feature type="repeat" description="PPR" evidence="2">
    <location>
        <begin position="447"/>
        <end position="481"/>
    </location>
</feature>
<dbReference type="PANTHER" id="PTHR47003:SF2">
    <property type="entry name" value="OS01G0970900 PROTEIN"/>
    <property type="match status" value="1"/>
</dbReference>
<keyword evidence="1" id="KW-0677">Repeat</keyword>
<evidence type="ECO:0000256" key="1">
    <source>
        <dbReference type="ARBA" id="ARBA00022737"/>
    </source>
</evidence>
<sequence>MKHQAKRLLSCLRVANSLHSTHLLRTRSRHTQVTGFPHHSSPFFPTKTFYPVSSLHESHHRKLFFSTKSEPIFDELLSKDWAKGLEKELSSLNPRLTHETVLYILMKLGKEPEKASSFFKWAIEEKGFRPSTSIYSLMLRIYAKNHAMKEFWVVIKEMKEKGYYIDEETYASIYSDFRNSKLVNDATALKHFYERMIQENAMETVVQSVVEVVKNSDWSSELERELEDMRFSVSENFVLRVLKELRGKGLPLKALSFFKWVGESLGYEHTSVTYNGMLRILCKGEVVTEFWSMVKEMKDAGYEIDIDTYVKVMREFQKSMMVKDAVELYEHMMDSPFKPLEKECSLLLRAIAHAQDPDLDLMLRVVKKYEDAGYCLLKNDYDGIHRCLTSVGKFDEAEKIIETMRNAGYEPDNITYSQLIFGLCKAKRLEEACEVLDVMEAQGCTPDIKTWTILIKGYCVVNEVDKALLWLGKMVEKGIDADADLLDVLVYGFLIEKRVVGAYQLVVEMIDKARVRPWQATFKDLIEKLLGERRLEEALNLLHLMKKQNYPPYPEPIIQYVSKFGSVDDAWGCLMAISNKQYPSVSAYQRVFQSFFNEGRHSEAKDLLFKCPHHIRKHSAISSLFGSSESNLEAVST</sequence>
<evidence type="ECO:0008006" key="5">
    <source>
        <dbReference type="Google" id="ProtNLM"/>
    </source>
</evidence>